<dbReference type="Proteomes" id="UP001060325">
    <property type="component" value="Chromosome"/>
</dbReference>
<proteinExistence type="predicted"/>
<reference evidence="1" key="1">
    <citation type="submission" date="2022-07" db="EMBL/GenBank/DDBJ databases">
        <title>Complete genome of CX2.</title>
        <authorList>
            <person name="Cao G."/>
        </authorList>
    </citation>
    <scope>NUCLEOTIDE SEQUENCE</scope>
    <source>
        <strain evidence="1">CX2</strain>
    </source>
</reference>
<keyword evidence="2" id="KW-1185">Reference proteome</keyword>
<accession>A0ABY5FPW5</accession>
<protein>
    <submittedName>
        <fullName evidence="1">Uncharacterized protein</fullName>
    </submittedName>
</protein>
<dbReference type="EMBL" id="CP101462">
    <property type="protein sequence ID" value="UTT43659.1"/>
    <property type="molecule type" value="Genomic_DNA"/>
</dbReference>
<evidence type="ECO:0000313" key="1">
    <source>
        <dbReference type="EMBL" id="UTT43659.1"/>
    </source>
</evidence>
<organism evidence="1 2">
    <name type="scientific">Exiguobacterium aurantiacum</name>
    <dbReference type="NCBI Taxonomy" id="33987"/>
    <lineage>
        <taxon>Bacteria</taxon>
        <taxon>Bacillati</taxon>
        <taxon>Bacillota</taxon>
        <taxon>Bacilli</taxon>
        <taxon>Bacillales</taxon>
        <taxon>Bacillales Family XII. Incertae Sedis</taxon>
        <taxon>Exiguobacterium</taxon>
    </lineage>
</organism>
<sequence>MMKKWQFNKEESSEKFPDEMAWALFCTVEPKRMDTTLPFYYDESVFRFSNGTESFYFKISPSYHEFEVNVKDAAGELLYYQLLRTVGKVEVLEDRRDHGELLIVMNEDRNRTVTTIELTVRPRFRVLVKEHYV</sequence>
<gene>
    <name evidence="1" type="ORF">NMQ00_03910</name>
</gene>
<dbReference type="RefSeq" id="WP_255178026.1">
    <property type="nucleotide sequence ID" value="NZ_CP101462.1"/>
</dbReference>
<name>A0ABY5FPW5_9BACL</name>
<evidence type="ECO:0000313" key="2">
    <source>
        <dbReference type="Proteomes" id="UP001060325"/>
    </source>
</evidence>